<proteinExistence type="predicted"/>
<dbReference type="RefSeq" id="WP_259655162.1">
    <property type="nucleotide sequence ID" value="NZ_CP044109.1"/>
</dbReference>
<gene>
    <name evidence="1" type="ORF">N5C89_28665</name>
</gene>
<name>A0AAJ1NXU2_9ENTR</name>
<accession>A0AAJ1NXU2</accession>
<evidence type="ECO:0000313" key="1">
    <source>
        <dbReference type="EMBL" id="MDH0966811.1"/>
    </source>
</evidence>
<dbReference type="AlphaFoldDB" id="A0AAJ1NXU2"/>
<dbReference type="EMBL" id="JAOCBF010000067">
    <property type="protein sequence ID" value="MDH0966811.1"/>
    <property type="molecule type" value="Genomic_DNA"/>
</dbReference>
<dbReference type="Proteomes" id="UP001159937">
    <property type="component" value="Unassembled WGS sequence"/>
</dbReference>
<protein>
    <submittedName>
        <fullName evidence="1">Uncharacterized protein</fullName>
    </submittedName>
</protein>
<reference evidence="1" key="1">
    <citation type="submission" date="2022-09" db="EMBL/GenBank/DDBJ databases">
        <title>Intensive care unit water sources are persistently colonized with multi-drug resistant bacteria and are the site of extensive horizontal gene transfer of antibiotic resistance genes.</title>
        <authorList>
            <person name="Diorio-Toth L."/>
        </authorList>
    </citation>
    <scope>NUCLEOTIDE SEQUENCE</scope>
    <source>
        <strain evidence="1">GD03918</strain>
    </source>
</reference>
<organism evidence="1 2">
    <name type="scientific">Klebsiella michiganensis</name>
    <dbReference type="NCBI Taxonomy" id="1134687"/>
    <lineage>
        <taxon>Bacteria</taxon>
        <taxon>Pseudomonadati</taxon>
        <taxon>Pseudomonadota</taxon>
        <taxon>Gammaproteobacteria</taxon>
        <taxon>Enterobacterales</taxon>
        <taxon>Enterobacteriaceae</taxon>
        <taxon>Klebsiella/Raoultella group</taxon>
        <taxon>Klebsiella</taxon>
    </lineage>
</organism>
<comment type="caution">
    <text evidence="1">The sequence shown here is derived from an EMBL/GenBank/DDBJ whole genome shotgun (WGS) entry which is preliminary data.</text>
</comment>
<evidence type="ECO:0000313" key="2">
    <source>
        <dbReference type="Proteomes" id="UP001159937"/>
    </source>
</evidence>
<sequence length="42" mass="4600">MATEYVLPPSVCGGNNNFTASINLFSEVLFDNDIHVAITEQK</sequence>